<organism evidence="2 3">
    <name type="scientific">Nematocida ausubeli (strain ATCC PRA-371 / ERTm2)</name>
    <name type="common">Nematode killer fungus</name>
    <dbReference type="NCBI Taxonomy" id="1913371"/>
    <lineage>
        <taxon>Eukaryota</taxon>
        <taxon>Fungi</taxon>
        <taxon>Fungi incertae sedis</taxon>
        <taxon>Microsporidia</taxon>
        <taxon>Nematocida</taxon>
    </lineage>
</organism>
<dbReference type="InterPro" id="IPR052709">
    <property type="entry name" value="Transposase-MT_Hybrid"/>
</dbReference>
<dbReference type="GO" id="GO:0046975">
    <property type="term" value="F:histone H3K36 methyltransferase activity"/>
    <property type="evidence" value="ECO:0007669"/>
    <property type="project" value="TreeGrafter"/>
</dbReference>
<dbReference type="OrthoDB" id="616263at2759"/>
<dbReference type="Gene3D" id="1.10.10.1450">
    <property type="match status" value="1"/>
</dbReference>
<dbReference type="GO" id="GO:0006303">
    <property type="term" value="P:double-strand break repair via nonhomologous end joining"/>
    <property type="evidence" value="ECO:0007669"/>
    <property type="project" value="TreeGrafter"/>
</dbReference>
<comment type="caution">
    <text evidence="2">The sequence shown here is derived from an EMBL/GenBank/DDBJ whole genome shotgun (WGS) entry which is preliminary data.</text>
</comment>
<dbReference type="HOGENOM" id="CLU_122069_1_1_1"/>
<accession>A0A086J1J2</accession>
<protein>
    <recommendedName>
        <fullName evidence="1">Mos1 transposase HTH domain-containing protein</fullName>
    </recommendedName>
</protein>
<dbReference type="GO" id="GO:0035861">
    <property type="term" value="C:site of double-strand break"/>
    <property type="evidence" value="ECO:0007669"/>
    <property type="project" value="TreeGrafter"/>
</dbReference>
<reference evidence="2 3" key="1">
    <citation type="journal article" date="2014" name="Genome Announc.">
        <title>Genome Sequence of the Microsporidian Species Nematocida sp1 Strain ERTm6 (ATCC PRA-372).</title>
        <authorList>
            <person name="Bakowski M.A."/>
            <person name="Priest M."/>
            <person name="Young S."/>
            <person name="Cuomo C.A."/>
            <person name="Troemel E.R."/>
        </authorList>
    </citation>
    <scope>NUCLEOTIDE SEQUENCE [LARGE SCALE GENOMIC DNA]</scope>
    <source>
        <strain evidence="2 3">ERTm6</strain>
    </source>
</reference>
<dbReference type="GO" id="GO:0015074">
    <property type="term" value="P:DNA integration"/>
    <property type="evidence" value="ECO:0007669"/>
    <property type="project" value="TreeGrafter"/>
</dbReference>
<feature type="domain" description="Mos1 transposase HTH" evidence="1">
    <location>
        <begin position="3"/>
        <end position="52"/>
    </location>
</feature>
<dbReference type="GO" id="GO:0044774">
    <property type="term" value="P:mitotic DNA integrity checkpoint signaling"/>
    <property type="evidence" value="ECO:0007669"/>
    <property type="project" value="TreeGrafter"/>
</dbReference>
<dbReference type="PANTHER" id="PTHR46060:SF2">
    <property type="entry name" value="HISTONE-LYSINE N-METHYLTRANSFERASE SETMAR"/>
    <property type="match status" value="1"/>
</dbReference>
<gene>
    <name evidence="2" type="ORF">NESG_01122</name>
</gene>
<dbReference type="GO" id="GO:0000793">
    <property type="term" value="C:condensed chromosome"/>
    <property type="evidence" value="ECO:0007669"/>
    <property type="project" value="TreeGrafter"/>
</dbReference>
<dbReference type="GO" id="GO:0031297">
    <property type="term" value="P:replication fork processing"/>
    <property type="evidence" value="ECO:0007669"/>
    <property type="project" value="TreeGrafter"/>
</dbReference>
<dbReference type="Proteomes" id="UP000054524">
    <property type="component" value="Unassembled WGS sequence"/>
</dbReference>
<evidence type="ECO:0000259" key="1">
    <source>
        <dbReference type="Pfam" id="PF17906"/>
    </source>
</evidence>
<dbReference type="GO" id="GO:0003690">
    <property type="term" value="F:double-stranded DNA binding"/>
    <property type="evidence" value="ECO:0007669"/>
    <property type="project" value="TreeGrafter"/>
</dbReference>
<name>A0A086J1J2_NEMA1</name>
<dbReference type="GO" id="GO:0042800">
    <property type="term" value="F:histone H3K4 methyltransferase activity"/>
    <property type="evidence" value="ECO:0007669"/>
    <property type="project" value="TreeGrafter"/>
</dbReference>
<sequence length="117" mass="13208">MTKETIRSILLYEFKCGRTMQEALQNIQSSYPSSTISLATVKRWFLKFSSGDLSLSDKTRTGRPSKVSAFKLEELINFNPEATCDILAKQMGASKSTIQKKLRKLGKQKKNSSWKAP</sequence>
<keyword evidence="3" id="KW-1185">Reference proteome</keyword>
<dbReference type="AlphaFoldDB" id="A0A086J1J2"/>
<evidence type="ECO:0000313" key="2">
    <source>
        <dbReference type="EMBL" id="KFG26010.1"/>
    </source>
</evidence>
<dbReference type="GeneID" id="77676095"/>
<dbReference type="PANTHER" id="PTHR46060">
    <property type="entry name" value="MARINER MOS1 TRANSPOSASE-LIKE PROTEIN"/>
    <property type="match status" value="1"/>
</dbReference>
<dbReference type="Pfam" id="PF17906">
    <property type="entry name" value="HTH_48"/>
    <property type="match status" value="1"/>
</dbReference>
<dbReference type="GO" id="GO:0005634">
    <property type="term" value="C:nucleus"/>
    <property type="evidence" value="ECO:0007669"/>
    <property type="project" value="TreeGrafter"/>
</dbReference>
<dbReference type="EMBL" id="AKIJ01000003">
    <property type="protein sequence ID" value="KFG26010.1"/>
    <property type="molecule type" value="Genomic_DNA"/>
</dbReference>
<evidence type="ECO:0000313" key="3">
    <source>
        <dbReference type="Proteomes" id="UP000054524"/>
    </source>
</evidence>
<dbReference type="GO" id="GO:0003697">
    <property type="term" value="F:single-stranded DNA binding"/>
    <property type="evidence" value="ECO:0007669"/>
    <property type="project" value="TreeGrafter"/>
</dbReference>
<proteinExistence type="predicted"/>
<dbReference type="GO" id="GO:0000014">
    <property type="term" value="F:single-stranded DNA endodeoxyribonuclease activity"/>
    <property type="evidence" value="ECO:0007669"/>
    <property type="project" value="TreeGrafter"/>
</dbReference>
<dbReference type="GO" id="GO:0044547">
    <property type="term" value="F:DNA topoisomerase binding"/>
    <property type="evidence" value="ECO:0007669"/>
    <property type="project" value="TreeGrafter"/>
</dbReference>
<dbReference type="RefSeq" id="XP_052904565.1">
    <property type="nucleotide sequence ID" value="XM_053048760.1"/>
</dbReference>
<dbReference type="InterPro" id="IPR041426">
    <property type="entry name" value="Mos1_HTH"/>
</dbReference>
<dbReference type="GO" id="GO:0000729">
    <property type="term" value="P:DNA double-strand break processing"/>
    <property type="evidence" value="ECO:0007669"/>
    <property type="project" value="TreeGrafter"/>
</dbReference>